<reference evidence="9" key="1">
    <citation type="journal article" date="2019" name="Int. J. Syst. Evol. Microbiol.">
        <title>The Global Catalogue of Microorganisms (GCM) 10K type strain sequencing project: providing services to taxonomists for standard genome sequencing and annotation.</title>
        <authorList>
            <consortium name="The Broad Institute Genomics Platform"/>
            <consortium name="The Broad Institute Genome Sequencing Center for Infectious Disease"/>
            <person name="Wu L."/>
            <person name="Ma J."/>
        </authorList>
    </citation>
    <scope>NUCLEOTIDE SEQUENCE [LARGE SCALE GENOMIC DNA]</scope>
    <source>
        <strain evidence="9">KCTC 42739</strain>
    </source>
</reference>
<evidence type="ECO:0000256" key="4">
    <source>
        <dbReference type="ARBA" id="ARBA00022982"/>
    </source>
</evidence>
<dbReference type="Proteomes" id="UP001595713">
    <property type="component" value="Unassembled WGS sequence"/>
</dbReference>
<sequence>MRLFVVVSSLSLAACGAQSPGDPAPAQPSSALASCTTCHSLKAAGPKRSGPHLAGVIGRKAGSLSGYAYSAAMKRSNLIWTQAALDAFLADPTGVIPGTRMSMRVPDAQRRKQIIAELTVGRER</sequence>
<proteinExistence type="predicted"/>
<dbReference type="PRINTS" id="PR00604">
    <property type="entry name" value="CYTCHRMECIAB"/>
</dbReference>
<keyword evidence="3 6" id="KW-0479">Metal-binding</keyword>
<name>A0ABV7SXZ2_9SPHN</name>
<dbReference type="InterPro" id="IPR002327">
    <property type="entry name" value="Cyt_c_1A/1B"/>
</dbReference>
<organism evidence="8 9">
    <name type="scientific">Sphingomonas hylomeconis</name>
    <dbReference type="NCBI Taxonomy" id="1395958"/>
    <lineage>
        <taxon>Bacteria</taxon>
        <taxon>Pseudomonadati</taxon>
        <taxon>Pseudomonadota</taxon>
        <taxon>Alphaproteobacteria</taxon>
        <taxon>Sphingomonadales</taxon>
        <taxon>Sphingomonadaceae</taxon>
        <taxon>Sphingomonas</taxon>
    </lineage>
</organism>
<dbReference type="InterPro" id="IPR036909">
    <property type="entry name" value="Cyt_c-like_dom_sf"/>
</dbReference>
<protein>
    <submittedName>
        <fullName evidence="8">C-type cytochrome</fullName>
    </submittedName>
</protein>
<dbReference type="EMBL" id="JBHRXP010000007">
    <property type="protein sequence ID" value="MFC3581152.1"/>
    <property type="molecule type" value="Genomic_DNA"/>
</dbReference>
<dbReference type="SUPFAM" id="SSF46626">
    <property type="entry name" value="Cytochrome c"/>
    <property type="match status" value="1"/>
</dbReference>
<dbReference type="Gene3D" id="1.10.760.10">
    <property type="entry name" value="Cytochrome c-like domain"/>
    <property type="match status" value="1"/>
</dbReference>
<dbReference type="InterPro" id="IPR009056">
    <property type="entry name" value="Cyt_c-like_dom"/>
</dbReference>
<gene>
    <name evidence="8" type="ORF">ACFONA_13350</name>
</gene>
<keyword evidence="4" id="KW-0249">Electron transport</keyword>
<evidence type="ECO:0000256" key="6">
    <source>
        <dbReference type="PROSITE-ProRule" id="PRU00433"/>
    </source>
</evidence>
<evidence type="ECO:0000256" key="2">
    <source>
        <dbReference type="ARBA" id="ARBA00022617"/>
    </source>
</evidence>
<evidence type="ECO:0000313" key="9">
    <source>
        <dbReference type="Proteomes" id="UP001595713"/>
    </source>
</evidence>
<keyword evidence="2 6" id="KW-0349">Heme</keyword>
<evidence type="ECO:0000259" key="7">
    <source>
        <dbReference type="PROSITE" id="PS51007"/>
    </source>
</evidence>
<dbReference type="PANTHER" id="PTHR11961">
    <property type="entry name" value="CYTOCHROME C"/>
    <property type="match status" value="1"/>
</dbReference>
<comment type="caution">
    <text evidence="8">The sequence shown here is derived from an EMBL/GenBank/DDBJ whole genome shotgun (WGS) entry which is preliminary data.</text>
</comment>
<dbReference type="PROSITE" id="PS51007">
    <property type="entry name" value="CYTC"/>
    <property type="match status" value="1"/>
</dbReference>
<evidence type="ECO:0000256" key="3">
    <source>
        <dbReference type="ARBA" id="ARBA00022723"/>
    </source>
</evidence>
<keyword evidence="9" id="KW-1185">Reference proteome</keyword>
<evidence type="ECO:0000313" key="8">
    <source>
        <dbReference type="EMBL" id="MFC3581152.1"/>
    </source>
</evidence>
<dbReference type="RefSeq" id="WP_261292981.1">
    <property type="nucleotide sequence ID" value="NZ_JANQBK010000001.1"/>
</dbReference>
<evidence type="ECO:0000256" key="5">
    <source>
        <dbReference type="ARBA" id="ARBA00023004"/>
    </source>
</evidence>
<accession>A0ABV7SXZ2</accession>
<evidence type="ECO:0000256" key="1">
    <source>
        <dbReference type="ARBA" id="ARBA00022448"/>
    </source>
</evidence>
<feature type="domain" description="Cytochrome c" evidence="7">
    <location>
        <begin position="21"/>
        <end position="123"/>
    </location>
</feature>
<dbReference type="PROSITE" id="PS51257">
    <property type="entry name" value="PROKAR_LIPOPROTEIN"/>
    <property type="match status" value="1"/>
</dbReference>
<keyword evidence="1" id="KW-0813">Transport</keyword>
<keyword evidence="5 6" id="KW-0408">Iron</keyword>